<gene>
    <name evidence="6" type="ORF">DJ013_08635</name>
</gene>
<dbReference type="InterPro" id="IPR029044">
    <property type="entry name" value="Nucleotide-diphossugar_trans"/>
</dbReference>
<organism evidence="6 7">
    <name type="scientific">Arcticibacterium luteifluviistationis</name>
    <dbReference type="NCBI Taxonomy" id="1784714"/>
    <lineage>
        <taxon>Bacteria</taxon>
        <taxon>Pseudomonadati</taxon>
        <taxon>Bacteroidota</taxon>
        <taxon>Cytophagia</taxon>
        <taxon>Cytophagales</taxon>
        <taxon>Leadbetterellaceae</taxon>
        <taxon>Arcticibacterium</taxon>
    </lineage>
</organism>
<comment type="similarity">
    <text evidence="1">Belongs to the glycosyltransferase 2 family.</text>
</comment>
<dbReference type="PANTHER" id="PTHR43630:SF1">
    <property type="entry name" value="POLY-BETA-1,6-N-ACETYL-D-GLUCOSAMINE SYNTHASE"/>
    <property type="match status" value="1"/>
</dbReference>
<keyword evidence="7" id="KW-1185">Reference proteome</keyword>
<dbReference type="InterPro" id="IPR001173">
    <property type="entry name" value="Glyco_trans_2-like"/>
</dbReference>
<evidence type="ECO:0000313" key="7">
    <source>
        <dbReference type="Proteomes" id="UP000249873"/>
    </source>
</evidence>
<feature type="domain" description="Glycosyltransferase 2-like" evidence="5">
    <location>
        <begin position="47"/>
        <end position="182"/>
    </location>
</feature>
<feature type="transmembrane region" description="Helical" evidence="4">
    <location>
        <begin position="12"/>
        <end position="31"/>
    </location>
</feature>
<keyword evidence="4" id="KW-1133">Transmembrane helix</keyword>
<reference evidence="6 7" key="1">
    <citation type="submission" date="2018-05" db="EMBL/GenBank/DDBJ databases">
        <title>Complete genome sequence of Arcticibacterium luteifluviistationis SM1504T, a cytophagaceae bacterium isolated from Arctic surface seawater.</title>
        <authorList>
            <person name="Li Y."/>
            <person name="Qin Q.-L."/>
        </authorList>
    </citation>
    <scope>NUCLEOTIDE SEQUENCE [LARGE SCALE GENOMIC DNA]</scope>
    <source>
        <strain evidence="6 7">SM1504</strain>
    </source>
</reference>
<keyword evidence="2" id="KW-0328">Glycosyltransferase</keyword>
<dbReference type="GO" id="GO:0016757">
    <property type="term" value="F:glycosyltransferase activity"/>
    <property type="evidence" value="ECO:0007669"/>
    <property type="project" value="UniProtKB-KW"/>
</dbReference>
<dbReference type="EMBL" id="CP029480">
    <property type="protein sequence ID" value="AWV98232.1"/>
    <property type="molecule type" value="Genomic_DNA"/>
</dbReference>
<keyword evidence="4" id="KW-0472">Membrane</keyword>
<dbReference type="SUPFAM" id="SSF53448">
    <property type="entry name" value="Nucleotide-diphospho-sugar transferases"/>
    <property type="match status" value="1"/>
</dbReference>
<dbReference type="OrthoDB" id="9805625at2"/>
<evidence type="ECO:0000259" key="5">
    <source>
        <dbReference type="Pfam" id="PF00535"/>
    </source>
</evidence>
<name>A0A2Z4GAE9_9BACT</name>
<accession>A0A2Z4GAE9</accession>
<feature type="transmembrane region" description="Helical" evidence="4">
    <location>
        <begin position="296"/>
        <end position="313"/>
    </location>
</feature>
<dbReference type="PANTHER" id="PTHR43630">
    <property type="entry name" value="POLY-BETA-1,6-N-ACETYL-D-GLUCOSAMINE SYNTHASE"/>
    <property type="match status" value="1"/>
</dbReference>
<evidence type="ECO:0000256" key="2">
    <source>
        <dbReference type="ARBA" id="ARBA00022676"/>
    </source>
</evidence>
<evidence type="ECO:0000256" key="3">
    <source>
        <dbReference type="ARBA" id="ARBA00022679"/>
    </source>
</evidence>
<proteinExistence type="inferred from homology"/>
<dbReference type="Gene3D" id="3.90.550.10">
    <property type="entry name" value="Spore Coat Polysaccharide Biosynthesis Protein SpsA, Chain A"/>
    <property type="match status" value="1"/>
</dbReference>
<evidence type="ECO:0000313" key="6">
    <source>
        <dbReference type="EMBL" id="AWV98232.1"/>
    </source>
</evidence>
<sequence length="379" mass="43062">MIIDLLSTIATILVFTYGIFCLLLLAIWLTWKNYYPTGFSKTNHKISLIIPVRNESKNIIRLLTDLQNQTLAQSDFEVIVANDDSTDNTAELVAHFQNQNSLDLKLINLPPKAVNTSPKKRAITHCIKKATGSVIVCTDGDCTVSAKWLSTIKSYFEENEVVFLSAPVFFLDSTSSNTVQRLWTKIQQIEFASLIVSGAVSIKMNFPNMCSGANIAYIKEAFFEVNGFEGNEDLASGDDEFLMHKITKAFPKKVHYLKSKDAIVKTEALHDLQSFYNQRKRWAGKWSKYTLLSPKVMAIFIFSANAAFVYALLSFDVQNIGFKMLPEFLFLGSLFFFFKKPSLLLYIPIVQIIYPFYVLLFGLVSLNKKSYTWKDRKLS</sequence>
<dbReference type="Proteomes" id="UP000249873">
    <property type="component" value="Chromosome"/>
</dbReference>
<evidence type="ECO:0000256" key="4">
    <source>
        <dbReference type="SAM" id="Phobius"/>
    </source>
</evidence>
<protein>
    <submittedName>
        <fullName evidence="6">Glycosyl transferase family 2</fullName>
    </submittedName>
</protein>
<evidence type="ECO:0000256" key="1">
    <source>
        <dbReference type="ARBA" id="ARBA00006739"/>
    </source>
</evidence>
<keyword evidence="3 6" id="KW-0808">Transferase</keyword>
<dbReference type="Pfam" id="PF00535">
    <property type="entry name" value="Glycos_transf_2"/>
    <property type="match status" value="1"/>
</dbReference>
<keyword evidence="4" id="KW-0812">Transmembrane</keyword>
<dbReference type="KEGG" id="als:DJ013_08635"/>
<feature type="transmembrane region" description="Helical" evidence="4">
    <location>
        <begin position="344"/>
        <end position="366"/>
    </location>
</feature>
<dbReference type="AlphaFoldDB" id="A0A2Z4GAE9"/>